<dbReference type="EMBL" id="CH473948">
    <property type="protein sequence ID" value="EDM03914.1"/>
    <property type="molecule type" value="Genomic_DNA"/>
</dbReference>
<accession>A6HD09</accession>
<dbReference type="AlphaFoldDB" id="A6HD09"/>
<organism evidence="2 3">
    <name type="scientific">Rattus norvegicus</name>
    <name type="common">Rat</name>
    <dbReference type="NCBI Taxonomy" id="10116"/>
    <lineage>
        <taxon>Eukaryota</taxon>
        <taxon>Metazoa</taxon>
        <taxon>Chordata</taxon>
        <taxon>Craniata</taxon>
        <taxon>Vertebrata</taxon>
        <taxon>Euteleostomi</taxon>
        <taxon>Mammalia</taxon>
        <taxon>Eutheria</taxon>
        <taxon>Euarchontoglires</taxon>
        <taxon>Glires</taxon>
        <taxon>Rodentia</taxon>
        <taxon>Myomorpha</taxon>
        <taxon>Muroidea</taxon>
        <taxon>Muridae</taxon>
        <taxon>Murinae</taxon>
        <taxon>Rattus</taxon>
    </lineage>
</organism>
<dbReference type="Proteomes" id="UP000234681">
    <property type="component" value="Chromosome 10"/>
</dbReference>
<gene>
    <name evidence="2 4" type="primary">Gnptg</name>
    <name evidence="2" type="ORF">rCG_33336</name>
</gene>
<protein>
    <submittedName>
        <fullName evidence="2">N-acetylglucosamine-1-phosphotransferase, gamma subunit, isoform CRA_b</fullName>
    </submittedName>
</protein>
<evidence type="ECO:0000313" key="3">
    <source>
        <dbReference type="Proteomes" id="UP000234681"/>
    </source>
</evidence>
<sequence length="65" mass="6956">MAGRLTGFLMLLGLAAQGPAPTHAGKMKVVEEPNTFGQADFSPRESLRLYLVCCFLTATLGNPVF</sequence>
<evidence type="ECO:0000256" key="1">
    <source>
        <dbReference type="SAM" id="SignalP"/>
    </source>
</evidence>
<feature type="signal peptide" evidence="1">
    <location>
        <begin position="1"/>
        <end position="24"/>
    </location>
</feature>
<evidence type="ECO:0000313" key="2">
    <source>
        <dbReference type="EMBL" id="EDM03914.1"/>
    </source>
</evidence>
<feature type="chain" id="PRO_5039911113" evidence="1">
    <location>
        <begin position="25"/>
        <end position="65"/>
    </location>
</feature>
<dbReference type="AGR" id="RGD:1311614"/>
<name>A6HD09_RAT</name>
<dbReference type="RGD" id="1311614">
    <property type="gene designation" value="Gnptg"/>
</dbReference>
<reference evidence="2 3" key="1">
    <citation type="submission" date="2005-07" db="EMBL/GenBank/DDBJ databases">
        <authorList>
            <person name="Mural R.J."/>
            <person name="Li P.W."/>
            <person name="Adams M.D."/>
            <person name="Amanatides P.G."/>
            <person name="Baden-Tillson H."/>
            <person name="Barnstead M."/>
            <person name="Chin S.H."/>
            <person name="Dew I."/>
            <person name="Evans C.A."/>
            <person name="Ferriera S."/>
            <person name="Flanigan M."/>
            <person name="Fosler C."/>
            <person name="Glodek A."/>
            <person name="Gu Z."/>
            <person name="Holt R.A."/>
            <person name="Jennings D."/>
            <person name="Kraft C.L."/>
            <person name="Lu F."/>
            <person name="Nguyen T."/>
            <person name="Nusskern D.R."/>
            <person name="Pfannkoch C.M."/>
            <person name="Sitter C."/>
            <person name="Sutton G.G."/>
            <person name="Venter J.C."/>
            <person name="Wang Z."/>
            <person name="Woodage T."/>
            <person name="Zheng X.H."/>
            <person name="Zhong F."/>
        </authorList>
    </citation>
    <scope>NUCLEOTIDE SEQUENCE [LARGE SCALE GENOMIC DNA]</scope>
    <source>
        <strain>BN</strain>
        <strain evidence="3">Sprague-Dawley</strain>
    </source>
</reference>
<proteinExistence type="predicted"/>
<evidence type="ECO:0000313" key="4">
    <source>
        <dbReference type="RGD" id="1311614"/>
    </source>
</evidence>
<keyword evidence="1" id="KW-0732">Signal</keyword>